<keyword evidence="2" id="KW-0285">Flavoprotein</keyword>
<evidence type="ECO:0000256" key="4">
    <source>
        <dbReference type="ARBA" id="ARBA00022691"/>
    </source>
</evidence>
<dbReference type="InterPro" id="IPR002938">
    <property type="entry name" value="FAD-bd"/>
</dbReference>
<evidence type="ECO:0000256" key="6">
    <source>
        <dbReference type="ARBA" id="ARBA00023002"/>
    </source>
</evidence>
<evidence type="ECO:0000259" key="9">
    <source>
        <dbReference type="Pfam" id="PF01494"/>
    </source>
</evidence>
<dbReference type="SUPFAM" id="SSF46785">
    <property type="entry name" value="Winged helix' DNA-binding domain"/>
    <property type="match status" value="1"/>
</dbReference>
<reference evidence="10" key="1">
    <citation type="journal article" date="2020" name="Stud. Mycol.">
        <title>101 Dothideomycetes genomes: a test case for predicting lifestyles and emergence of pathogens.</title>
        <authorList>
            <person name="Haridas S."/>
            <person name="Albert R."/>
            <person name="Binder M."/>
            <person name="Bloem J."/>
            <person name="Labutti K."/>
            <person name="Salamov A."/>
            <person name="Andreopoulos B."/>
            <person name="Baker S."/>
            <person name="Barry K."/>
            <person name="Bills G."/>
            <person name="Bluhm B."/>
            <person name="Cannon C."/>
            <person name="Castanera R."/>
            <person name="Culley D."/>
            <person name="Daum C."/>
            <person name="Ezra D."/>
            <person name="Gonzalez J."/>
            <person name="Henrissat B."/>
            <person name="Kuo A."/>
            <person name="Liang C."/>
            <person name="Lipzen A."/>
            <person name="Lutzoni F."/>
            <person name="Magnuson J."/>
            <person name="Mondo S."/>
            <person name="Nolan M."/>
            <person name="Ohm R."/>
            <person name="Pangilinan J."/>
            <person name="Park H.-J."/>
            <person name="Ramirez L."/>
            <person name="Alfaro M."/>
            <person name="Sun H."/>
            <person name="Tritt A."/>
            <person name="Yoshinaga Y."/>
            <person name="Zwiers L.-H."/>
            <person name="Turgeon B."/>
            <person name="Goodwin S."/>
            <person name="Spatafora J."/>
            <person name="Crous P."/>
            <person name="Grigoriev I."/>
        </authorList>
    </citation>
    <scope>NUCLEOTIDE SEQUENCE</scope>
    <source>
        <strain evidence="10">CBS 109.77</strain>
    </source>
</reference>
<dbReference type="Gene3D" id="3.50.50.60">
    <property type="entry name" value="FAD/NAD(P)-binding domain"/>
    <property type="match status" value="1"/>
</dbReference>
<dbReference type="PANTHER" id="PTHR43712:SF19">
    <property type="entry name" value="DUAL O-METHYLTRANSFERASE_FAD-DEPENDENT MONOOXYGENASE ELCB"/>
    <property type="match status" value="1"/>
</dbReference>
<keyword evidence="1 10" id="KW-0489">Methyltransferase</keyword>
<dbReference type="AlphaFoldDB" id="A0A6A6XGL6"/>
<dbReference type="EMBL" id="MU001857">
    <property type="protein sequence ID" value="KAF2795491.1"/>
    <property type="molecule type" value="Genomic_DNA"/>
</dbReference>
<feature type="domain" description="O-methyltransferase C-terminal" evidence="8">
    <location>
        <begin position="190"/>
        <end position="409"/>
    </location>
</feature>
<dbReference type="InterPro" id="IPR001077">
    <property type="entry name" value="COMT_C"/>
</dbReference>
<keyword evidence="4" id="KW-0949">S-adenosyl-L-methionine</keyword>
<dbReference type="InterPro" id="IPR016461">
    <property type="entry name" value="COMT-like"/>
</dbReference>
<dbReference type="PRINTS" id="PR00420">
    <property type="entry name" value="RNGMNOXGNASE"/>
</dbReference>
<dbReference type="Gene3D" id="3.40.50.150">
    <property type="entry name" value="Vaccinia Virus protein VP39"/>
    <property type="match status" value="1"/>
</dbReference>
<dbReference type="PROSITE" id="PS51683">
    <property type="entry name" value="SAM_OMT_II"/>
    <property type="match status" value="1"/>
</dbReference>
<evidence type="ECO:0000313" key="10">
    <source>
        <dbReference type="EMBL" id="KAF2795491.1"/>
    </source>
</evidence>
<dbReference type="OrthoDB" id="2410195at2759"/>
<dbReference type="PANTHER" id="PTHR43712">
    <property type="entry name" value="PUTATIVE (AFU_ORTHOLOGUE AFUA_4G14580)-RELATED"/>
    <property type="match status" value="1"/>
</dbReference>
<name>A0A6A6XGL6_9PLEO</name>
<gene>
    <name evidence="10" type="ORF">K505DRAFT_382320</name>
</gene>
<dbReference type="InterPro" id="IPR036188">
    <property type="entry name" value="FAD/NAD-bd_sf"/>
</dbReference>
<dbReference type="InterPro" id="IPR029063">
    <property type="entry name" value="SAM-dependent_MTases_sf"/>
</dbReference>
<dbReference type="GO" id="GO:0071949">
    <property type="term" value="F:FAD binding"/>
    <property type="evidence" value="ECO:0007669"/>
    <property type="project" value="InterPro"/>
</dbReference>
<keyword evidence="6" id="KW-0560">Oxidoreductase</keyword>
<dbReference type="InterPro" id="IPR036390">
    <property type="entry name" value="WH_DNA-bd_sf"/>
</dbReference>
<keyword evidence="11" id="KW-1185">Reference proteome</keyword>
<dbReference type="SUPFAM" id="SSF51905">
    <property type="entry name" value="FAD/NAD(P)-binding domain"/>
    <property type="match status" value="1"/>
</dbReference>
<feature type="compositionally biased region" description="Low complexity" evidence="7">
    <location>
        <begin position="738"/>
        <end position="754"/>
    </location>
</feature>
<evidence type="ECO:0000256" key="7">
    <source>
        <dbReference type="SAM" id="MobiDB-lite"/>
    </source>
</evidence>
<evidence type="ECO:0000259" key="8">
    <source>
        <dbReference type="Pfam" id="PF00891"/>
    </source>
</evidence>
<proteinExistence type="predicted"/>
<feature type="domain" description="FAD-binding" evidence="9">
    <location>
        <begin position="802"/>
        <end position="838"/>
    </location>
</feature>
<sequence>MTPSFSFQLVLNQANHAGEEITRYLQSLEGASNGVVDDPFHPQSPVHVPIEIHRPRKRLVEAAARLLQLATDPKEYIEQLAANNQHLVCIRWLINLNILQNIPSYDSISYTELAALACVPEHQLKSVARMAAAHGFLHESSPSTLSHSRSSNLVATDPSFLNWARFLVNYSVPSAFRLSEATQRWGQTEKKSETAFNIAMDVKEPFFEHLRANEEMNAMFSSYMRNVASSDATGFSHLIAGFDWETLPPGATVVDVGGSGGHASVALASAFPNLNFIVQDLPETVANAEVAFAGNIEQNGSSVEKRLRFMAHDFFTPQPVTNADIYLLRMIIHDWPDEVAIKILGHIKDALKKPGARILVMDTILPQPGTVPLLQERQLRVRDLTMIQIFNAKEREYDVWKELMDNVGLRVINVRQPDGSNMGILEIIQRDINETEANNSGSLTPTPFLETQVGPGKDELPVLIIGAGISGLCLAQYLQKSSIPFLVLERDSNEQCRPQGYRLKLEADAADALRESLNPELYRTFEASCAVSAIGETDFDPISGACIKSRAGGGLAGHQGLRASYTVDRTVFRRILMTGVEDKIQFAREFASYTLQQENDESHLIAEFKDGSTIRGRFIVGADGTNSALRKQYLPGHKFLDTGAICIYGKTTMTPDLLQRYPARGLRWMTVCADTAPLIQSILIGDSPLTLLSEPIRFSSESRAQASVPMPEDYVYWVLIGRKELFADNDDDDDEAAGESNAASGKPQDSSAKASAAQSLRLTCEWHPALRSLFELQDVRQSSTMRVVSAPPKIPEWQPSPRVTLIGDAVHAMSPCGGVGANTALRDAAELGKLFADAGEGGELVQSVGHFEQGLRKRAFAGLMRSFVGSQRMFGQRPFEDLSVAEV</sequence>
<keyword evidence="5" id="KW-0274">FAD</keyword>
<evidence type="ECO:0000256" key="3">
    <source>
        <dbReference type="ARBA" id="ARBA00022679"/>
    </source>
</evidence>
<organism evidence="10 11">
    <name type="scientific">Melanomma pulvis-pyrius CBS 109.77</name>
    <dbReference type="NCBI Taxonomy" id="1314802"/>
    <lineage>
        <taxon>Eukaryota</taxon>
        <taxon>Fungi</taxon>
        <taxon>Dikarya</taxon>
        <taxon>Ascomycota</taxon>
        <taxon>Pezizomycotina</taxon>
        <taxon>Dothideomycetes</taxon>
        <taxon>Pleosporomycetidae</taxon>
        <taxon>Pleosporales</taxon>
        <taxon>Melanommataceae</taxon>
        <taxon>Melanomma</taxon>
    </lineage>
</organism>
<keyword evidence="3 10" id="KW-0808">Transferase</keyword>
<dbReference type="GO" id="GO:0032259">
    <property type="term" value="P:methylation"/>
    <property type="evidence" value="ECO:0007669"/>
    <property type="project" value="UniProtKB-KW"/>
</dbReference>
<dbReference type="Pfam" id="PF01494">
    <property type="entry name" value="FAD_binding_3"/>
    <property type="match status" value="2"/>
</dbReference>
<evidence type="ECO:0000256" key="2">
    <source>
        <dbReference type="ARBA" id="ARBA00022630"/>
    </source>
</evidence>
<dbReference type="Pfam" id="PF00891">
    <property type="entry name" value="Methyltransf_2"/>
    <property type="match status" value="1"/>
</dbReference>
<evidence type="ECO:0000256" key="1">
    <source>
        <dbReference type="ARBA" id="ARBA00022603"/>
    </source>
</evidence>
<dbReference type="GO" id="GO:0016491">
    <property type="term" value="F:oxidoreductase activity"/>
    <property type="evidence" value="ECO:0007669"/>
    <property type="project" value="UniProtKB-KW"/>
</dbReference>
<evidence type="ECO:0000313" key="11">
    <source>
        <dbReference type="Proteomes" id="UP000799757"/>
    </source>
</evidence>
<accession>A0A6A6XGL6</accession>
<feature type="region of interest" description="Disordered" evidence="7">
    <location>
        <begin position="729"/>
        <end position="754"/>
    </location>
</feature>
<dbReference type="Proteomes" id="UP000799757">
    <property type="component" value="Unassembled WGS sequence"/>
</dbReference>
<dbReference type="SUPFAM" id="SSF53335">
    <property type="entry name" value="S-adenosyl-L-methionine-dependent methyltransferases"/>
    <property type="match status" value="1"/>
</dbReference>
<feature type="domain" description="FAD-binding" evidence="9">
    <location>
        <begin position="460"/>
        <end position="632"/>
    </location>
</feature>
<protein>
    <submittedName>
        <fullName evidence="10">O-methyltransferase</fullName>
    </submittedName>
</protein>
<dbReference type="GO" id="GO:0008171">
    <property type="term" value="F:O-methyltransferase activity"/>
    <property type="evidence" value="ECO:0007669"/>
    <property type="project" value="InterPro"/>
</dbReference>
<evidence type="ECO:0000256" key="5">
    <source>
        <dbReference type="ARBA" id="ARBA00022827"/>
    </source>
</evidence>